<evidence type="ECO:0000313" key="3">
    <source>
        <dbReference type="Proteomes" id="UP000253782"/>
    </source>
</evidence>
<gene>
    <name evidence="2" type="ORF">DVJ77_18295</name>
</gene>
<sequence>MFQVSLILDFNRYKMVATAVRTAPSYSSKVEPAIKRSVGAKGMRKRAVASKYSEQEDSDDSNSSTMLQASWGQEASSWANLATVE</sequence>
<reference evidence="2 3" key="1">
    <citation type="submission" date="2018-07" db="EMBL/GenBank/DDBJ databases">
        <title>Dyella tabacisoli L4-6T, whole genome shotgun sequence.</title>
        <authorList>
            <person name="Zhou X.-K."/>
            <person name="Li W.-J."/>
            <person name="Duan Y.-Q."/>
        </authorList>
    </citation>
    <scope>NUCLEOTIDE SEQUENCE [LARGE SCALE GENOMIC DNA]</scope>
    <source>
        <strain evidence="2 3">L4-6</strain>
    </source>
</reference>
<protein>
    <submittedName>
        <fullName evidence="2">Uncharacterized protein</fullName>
    </submittedName>
</protein>
<feature type="compositionally biased region" description="Polar residues" evidence="1">
    <location>
        <begin position="65"/>
        <end position="85"/>
    </location>
</feature>
<dbReference type="AlphaFoldDB" id="A0A369UI79"/>
<name>A0A369UI79_9GAMM</name>
<evidence type="ECO:0000256" key="1">
    <source>
        <dbReference type="SAM" id="MobiDB-lite"/>
    </source>
</evidence>
<organism evidence="2 3">
    <name type="scientific">Dyella tabacisoli</name>
    <dbReference type="NCBI Taxonomy" id="2282381"/>
    <lineage>
        <taxon>Bacteria</taxon>
        <taxon>Pseudomonadati</taxon>
        <taxon>Pseudomonadota</taxon>
        <taxon>Gammaproteobacteria</taxon>
        <taxon>Lysobacterales</taxon>
        <taxon>Rhodanobacteraceae</taxon>
        <taxon>Dyella</taxon>
    </lineage>
</organism>
<proteinExistence type="predicted"/>
<dbReference type="Proteomes" id="UP000253782">
    <property type="component" value="Unassembled WGS sequence"/>
</dbReference>
<evidence type="ECO:0000313" key="2">
    <source>
        <dbReference type="EMBL" id="RDD80256.1"/>
    </source>
</evidence>
<feature type="region of interest" description="Disordered" evidence="1">
    <location>
        <begin position="40"/>
        <end position="85"/>
    </location>
</feature>
<keyword evidence="3" id="KW-1185">Reference proteome</keyword>
<dbReference type="EMBL" id="QQAH01000019">
    <property type="protein sequence ID" value="RDD80256.1"/>
    <property type="molecule type" value="Genomic_DNA"/>
</dbReference>
<accession>A0A369UI79</accession>
<comment type="caution">
    <text evidence="2">The sequence shown here is derived from an EMBL/GenBank/DDBJ whole genome shotgun (WGS) entry which is preliminary data.</text>
</comment>